<keyword evidence="1" id="KW-1133">Transmembrane helix</keyword>
<evidence type="ECO:0000313" key="3">
    <source>
        <dbReference type="Proteomes" id="UP001081071"/>
    </source>
</evidence>
<organism evidence="2 3">
    <name type="scientific">Rhodococcus ruber</name>
    <dbReference type="NCBI Taxonomy" id="1830"/>
    <lineage>
        <taxon>Bacteria</taxon>
        <taxon>Bacillati</taxon>
        <taxon>Actinomycetota</taxon>
        <taxon>Actinomycetes</taxon>
        <taxon>Mycobacteriales</taxon>
        <taxon>Nocardiaceae</taxon>
        <taxon>Rhodococcus</taxon>
    </lineage>
</organism>
<comment type="caution">
    <text evidence="2">The sequence shown here is derived from an EMBL/GenBank/DDBJ whole genome shotgun (WGS) entry which is preliminary data.</text>
</comment>
<dbReference type="RefSeq" id="WP_155290847.1">
    <property type="nucleotide sequence ID" value="NZ_JAPWIJ010000008.1"/>
</dbReference>
<dbReference type="Proteomes" id="UP001081071">
    <property type="component" value="Unassembled WGS sequence"/>
</dbReference>
<protein>
    <submittedName>
        <fullName evidence="2">Uncharacterized protein</fullName>
    </submittedName>
</protein>
<sequence length="47" mass="4618">MTTRIGSRSRGAATVVADGVSFTGLVTTLATTIVLGVALGLVVAGAW</sequence>
<name>A0ABT4MM06_9NOCA</name>
<proteinExistence type="predicted"/>
<keyword evidence="3" id="KW-1185">Reference proteome</keyword>
<keyword evidence="1" id="KW-0812">Transmembrane</keyword>
<evidence type="ECO:0000256" key="1">
    <source>
        <dbReference type="SAM" id="Phobius"/>
    </source>
</evidence>
<evidence type="ECO:0000313" key="2">
    <source>
        <dbReference type="EMBL" id="MCZ4520786.1"/>
    </source>
</evidence>
<reference evidence="2" key="1">
    <citation type="submission" date="2022-12" db="EMBL/GenBank/DDBJ databases">
        <authorList>
            <person name="Krivoruchko A.V."/>
            <person name="Elkin A."/>
        </authorList>
    </citation>
    <scope>NUCLEOTIDE SEQUENCE</scope>
    <source>
        <strain evidence="2">IEGM 1391</strain>
    </source>
</reference>
<accession>A0ABT4MM06</accession>
<dbReference type="EMBL" id="JAPWIJ010000008">
    <property type="protein sequence ID" value="MCZ4520786.1"/>
    <property type="molecule type" value="Genomic_DNA"/>
</dbReference>
<feature type="transmembrane region" description="Helical" evidence="1">
    <location>
        <begin position="20"/>
        <end position="44"/>
    </location>
</feature>
<gene>
    <name evidence="2" type="ORF">O4220_19930</name>
</gene>
<keyword evidence="1" id="KW-0472">Membrane</keyword>